<dbReference type="InterPro" id="IPR057366">
    <property type="entry name" value="TRPM-like"/>
</dbReference>
<accession>A0AA85JVE3</accession>
<dbReference type="GO" id="GO:0030001">
    <property type="term" value="P:metal ion transport"/>
    <property type="evidence" value="ECO:0007669"/>
    <property type="project" value="TreeGrafter"/>
</dbReference>
<evidence type="ECO:0008006" key="13">
    <source>
        <dbReference type="Google" id="ProtNLM"/>
    </source>
</evidence>
<dbReference type="GO" id="GO:0005886">
    <property type="term" value="C:plasma membrane"/>
    <property type="evidence" value="ECO:0007669"/>
    <property type="project" value="TreeGrafter"/>
</dbReference>
<keyword evidence="11" id="KW-1185">Reference proteome</keyword>
<feature type="domain" description="TRPM SLOG" evidence="9">
    <location>
        <begin position="69"/>
        <end position="311"/>
    </location>
</feature>
<evidence type="ECO:0000256" key="7">
    <source>
        <dbReference type="ARBA" id="ARBA00023303"/>
    </source>
</evidence>
<comment type="subcellular location">
    <subcellularLocation>
        <location evidence="1">Membrane</location>
        <topology evidence="1">Multi-pass membrane protein</topology>
    </subcellularLocation>
</comment>
<feature type="transmembrane region" description="Helical" evidence="8">
    <location>
        <begin position="678"/>
        <end position="701"/>
    </location>
</feature>
<feature type="transmembrane region" description="Helical" evidence="8">
    <location>
        <begin position="907"/>
        <end position="927"/>
    </location>
</feature>
<dbReference type="GO" id="GO:0005261">
    <property type="term" value="F:monoatomic cation channel activity"/>
    <property type="evidence" value="ECO:0007669"/>
    <property type="project" value="TreeGrafter"/>
</dbReference>
<feature type="domain" description="TRPM-like" evidence="10">
    <location>
        <begin position="397"/>
        <end position="666"/>
    </location>
</feature>
<dbReference type="InterPro" id="IPR041491">
    <property type="entry name" value="TRPM_SLOG"/>
</dbReference>
<dbReference type="PANTHER" id="PTHR13800">
    <property type="entry name" value="TRANSIENT RECEPTOR POTENTIAL CATION CHANNEL, SUBFAMILY M, MEMBER 6"/>
    <property type="match status" value="1"/>
</dbReference>
<keyword evidence="6 8" id="KW-0472">Membrane</keyword>
<evidence type="ECO:0000256" key="6">
    <source>
        <dbReference type="ARBA" id="ARBA00023136"/>
    </source>
</evidence>
<evidence type="ECO:0000256" key="2">
    <source>
        <dbReference type="ARBA" id="ARBA00022448"/>
    </source>
</evidence>
<organism evidence="11 12">
    <name type="scientific">Trichobilharzia regenti</name>
    <name type="common">Nasal bird schistosome</name>
    <dbReference type="NCBI Taxonomy" id="157069"/>
    <lineage>
        <taxon>Eukaryota</taxon>
        <taxon>Metazoa</taxon>
        <taxon>Spiralia</taxon>
        <taxon>Lophotrochozoa</taxon>
        <taxon>Platyhelminthes</taxon>
        <taxon>Trematoda</taxon>
        <taxon>Digenea</taxon>
        <taxon>Strigeidida</taxon>
        <taxon>Schistosomatoidea</taxon>
        <taxon>Schistosomatidae</taxon>
        <taxon>Trichobilharzia</taxon>
    </lineage>
</organism>
<proteinExistence type="predicted"/>
<evidence type="ECO:0000259" key="10">
    <source>
        <dbReference type="Pfam" id="PF25508"/>
    </source>
</evidence>
<reference evidence="12" key="2">
    <citation type="submission" date="2023-11" db="UniProtKB">
        <authorList>
            <consortium name="WormBaseParasite"/>
        </authorList>
    </citation>
    <scope>IDENTIFICATION</scope>
</reference>
<reference evidence="11" key="1">
    <citation type="submission" date="2022-06" db="EMBL/GenBank/DDBJ databases">
        <authorList>
            <person name="Berger JAMES D."/>
            <person name="Berger JAMES D."/>
        </authorList>
    </citation>
    <scope>NUCLEOTIDE SEQUENCE [LARGE SCALE GENOMIC DNA]</scope>
</reference>
<dbReference type="WBParaSite" id="TREG1_39130.2">
    <property type="protein sequence ID" value="TREG1_39130.2"/>
    <property type="gene ID" value="TREG1_39130"/>
</dbReference>
<evidence type="ECO:0000313" key="12">
    <source>
        <dbReference type="WBParaSite" id="TREG1_39130.2"/>
    </source>
</evidence>
<dbReference type="InterPro" id="IPR050927">
    <property type="entry name" value="TRPM"/>
</dbReference>
<sequence length="971" mass="111703">MRLSPATVGKSNLSTLSVSYESNLHNFLDGELTGRNGERWSESEDIKIIGPTNAFGQAEFSDQPIQKSAEFVRISDEDNLEDVMGLIKYQWKMMEPEKPNLCISIIGGTKDFFLQGCKKDVFHSGLLQAAHSTKAWIITSGLNFGVVRIVGDVVQDQNFYFDKHVSSGSLRCLGIAPWGYVFNRETLISQNHDKPIQYEVSDFVASGHPVSLNINHTHYVFVDDGMRLRYSGSKSVAFRAKLEKQIALPIERGGFGIPVVLVVVDGDYDVIVDVKNRIIENVPVLICSGTGRVADVLALAMDYRSKYDEFEVFSEKETAELRRKLLQVPLSIHNINQAIKMIECIVQNAELVTIFDLNQSSDFDLAILYALIKTSSNLEKQLELAFTWDRCDIAQDKIFQQSKSISLETLEHFMSKALKHNKLDFVKTLLRNGVTMKTFLTVGRLRELYNESDRRDSLLKCLRKYNLFSDDYVSAYSDGDDTSTSVTISPDQTTSVSIPITTSSSKSQLRLPIINKLLDRILGNFESLLYESDNQTLQHKTKIWSKVNNKMFPLPYEELFLWAILHQRQEMALYFWKHCENPLILALIACCLYSSMIKALPYYDTESKALYESYIIEFEEIAVRLLDQCYETNEKLTLDLLERETYLWGHFNCIRLAAQTVRRKFIGSIACQNSLFYAWNHGICSNIFIMFCALICPPLLFSDRLLQWRNKISIADTPRSSDKSTVINLGNDNINGVNTIKKNRRAHHRSPTIIACDKIRWKFHTFYTAPRTKFAFNSITYIIFLLHFSYTLLFKTLPDSISVEEYIVIGYFGAMFIDVIRQIVKSYDGRFEQFHLRWNHYYWSKSDLLLVCLATVSALLRLGLSKTFIYAKSCYVITLIGCYLRIYTLYSHHPRLGPKLVMIRGMFVELLMFLFIMIVILIGYGVSQQVLLYPYRSSFEWAAMRDIFIYPYWNLFGEITLEYAFALIIIL</sequence>
<keyword evidence="2" id="KW-0813">Transport</keyword>
<feature type="transmembrane region" description="Helical" evidence="8">
    <location>
        <begin position="806"/>
        <end position="824"/>
    </location>
</feature>
<evidence type="ECO:0000259" key="9">
    <source>
        <dbReference type="Pfam" id="PF18139"/>
    </source>
</evidence>
<keyword evidence="4 8" id="KW-1133">Transmembrane helix</keyword>
<evidence type="ECO:0000313" key="11">
    <source>
        <dbReference type="Proteomes" id="UP000050795"/>
    </source>
</evidence>
<feature type="transmembrane region" description="Helical" evidence="8">
    <location>
        <begin position="947"/>
        <end position="970"/>
    </location>
</feature>
<name>A0AA85JVE3_TRIRE</name>
<dbReference type="Pfam" id="PF25508">
    <property type="entry name" value="TRPM2"/>
    <property type="match status" value="1"/>
</dbReference>
<evidence type="ECO:0000256" key="5">
    <source>
        <dbReference type="ARBA" id="ARBA00023065"/>
    </source>
</evidence>
<evidence type="ECO:0000256" key="4">
    <source>
        <dbReference type="ARBA" id="ARBA00022989"/>
    </source>
</evidence>
<dbReference type="Pfam" id="PF18139">
    <property type="entry name" value="LSDAT_euk"/>
    <property type="match status" value="1"/>
</dbReference>
<dbReference type="AlphaFoldDB" id="A0AA85JVE3"/>
<protein>
    <recommendedName>
        <fullName evidence="13">LSDAT_euk domain-containing protein</fullName>
    </recommendedName>
</protein>
<evidence type="ECO:0000256" key="1">
    <source>
        <dbReference type="ARBA" id="ARBA00004141"/>
    </source>
</evidence>
<dbReference type="PANTHER" id="PTHR13800:SF1">
    <property type="entry name" value="TRANSIENT RECEPTOR POTENTIAL CATION CHANNEL TRPM"/>
    <property type="match status" value="1"/>
</dbReference>
<keyword evidence="5" id="KW-0406">Ion transport</keyword>
<keyword evidence="7" id="KW-0407">Ion channel</keyword>
<feature type="transmembrane region" description="Helical" evidence="8">
    <location>
        <begin position="774"/>
        <end position="794"/>
    </location>
</feature>
<dbReference type="Proteomes" id="UP000050795">
    <property type="component" value="Unassembled WGS sequence"/>
</dbReference>
<feature type="transmembrane region" description="Helical" evidence="8">
    <location>
        <begin position="845"/>
        <end position="862"/>
    </location>
</feature>
<evidence type="ECO:0000256" key="8">
    <source>
        <dbReference type="SAM" id="Phobius"/>
    </source>
</evidence>
<evidence type="ECO:0000256" key="3">
    <source>
        <dbReference type="ARBA" id="ARBA00022692"/>
    </source>
</evidence>
<feature type="transmembrane region" description="Helical" evidence="8">
    <location>
        <begin position="868"/>
        <end position="886"/>
    </location>
</feature>
<keyword evidence="3 8" id="KW-0812">Transmembrane</keyword>